<protein>
    <recommendedName>
        <fullName evidence="4">Transposase</fullName>
    </recommendedName>
</protein>
<evidence type="ECO:0000313" key="2">
    <source>
        <dbReference type="EMBL" id="MBE1586538.1"/>
    </source>
</evidence>
<feature type="compositionally biased region" description="Basic residues" evidence="1">
    <location>
        <begin position="182"/>
        <end position="191"/>
    </location>
</feature>
<feature type="region of interest" description="Disordered" evidence="1">
    <location>
        <begin position="165"/>
        <end position="200"/>
    </location>
</feature>
<dbReference type="RefSeq" id="WP_192794447.1">
    <property type="nucleotide sequence ID" value="NZ_JADBEK010000001.1"/>
</dbReference>
<comment type="caution">
    <text evidence="2">The sequence shown here is derived from an EMBL/GenBank/DDBJ whole genome shotgun (WGS) entry which is preliminary data.</text>
</comment>
<organism evidence="2 3">
    <name type="scientific">Nonomuraea angiospora</name>
    <dbReference type="NCBI Taxonomy" id="46172"/>
    <lineage>
        <taxon>Bacteria</taxon>
        <taxon>Bacillati</taxon>
        <taxon>Actinomycetota</taxon>
        <taxon>Actinomycetes</taxon>
        <taxon>Streptosporangiales</taxon>
        <taxon>Streptosporangiaceae</taxon>
        <taxon>Nonomuraea</taxon>
    </lineage>
</organism>
<reference evidence="2 3" key="1">
    <citation type="submission" date="2020-10" db="EMBL/GenBank/DDBJ databases">
        <title>Sequencing the genomes of 1000 actinobacteria strains.</title>
        <authorList>
            <person name="Klenk H.-P."/>
        </authorList>
    </citation>
    <scope>NUCLEOTIDE SEQUENCE [LARGE SCALE GENOMIC DNA]</scope>
    <source>
        <strain evidence="2 3">DSM 43173</strain>
    </source>
</reference>
<accession>A0ABR9M0Y0</accession>
<evidence type="ECO:0008006" key="4">
    <source>
        <dbReference type="Google" id="ProtNLM"/>
    </source>
</evidence>
<name>A0ABR9M0Y0_9ACTN</name>
<evidence type="ECO:0000313" key="3">
    <source>
        <dbReference type="Proteomes" id="UP000633509"/>
    </source>
</evidence>
<dbReference type="EMBL" id="JADBEK010000001">
    <property type="protein sequence ID" value="MBE1586538.1"/>
    <property type="molecule type" value="Genomic_DNA"/>
</dbReference>
<proteinExistence type="predicted"/>
<dbReference type="Proteomes" id="UP000633509">
    <property type="component" value="Unassembled WGS sequence"/>
</dbReference>
<evidence type="ECO:0000256" key="1">
    <source>
        <dbReference type="SAM" id="MobiDB-lite"/>
    </source>
</evidence>
<sequence length="200" mass="21648">MPERNGWTIAERAGEWSPAATQRLLNRARWDTAGAMSMMRRFAVARLDTAAPPACSGYSPRECAGQVGQAFQPCSVITAWARSAISARAAAEAFCGPSVTARLQRLLQFIGGEDHVLGEFVPELIGKVTSEFRETILIVDDDIGRHAGESQLTAGGCIARMGPILEEQAADPGRQGRTVTPRTRRRRHRRTSQATGSAES</sequence>
<keyword evidence="3" id="KW-1185">Reference proteome</keyword>
<gene>
    <name evidence="2" type="ORF">H4W80_004796</name>
</gene>